<evidence type="ECO:0008006" key="13">
    <source>
        <dbReference type="Google" id="ProtNLM"/>
    </source>
</evidence>
<dbReference type="Proteomes" id="UP000323011">
    <property type="component" value="Unassembled WGS sequence"/>
</dbReference>
<dbReference type="Proteomes" id="UP000325113">
    <property type="component" value="Unassembled WGS sequence"/>
</dbReference>
<evidence type="ECO:0000313" key="9">
    <source>
        <dbReference type="Proteomes" id="UP000322899"/>
    </source>
</evidence>
<keyword evidence="10" id="KW-1185">Reference proteome</keyword>
<name>A0A5A8C4Y1_CAFRO</name>
<gene>
    <name evidence="8" type="ORF">FNF27_07361</name>
    <name evidence="5" type="ORF">FNF28_07819</name>
    <name evidence="6" type="ORF">FNF29_07088</name>
    <name evidence="7" type="ORF">FNF31_07044</name>
</gene>
<dbReference type="EMBL" id="VLTO01000082">
    <property type="protein sequence ID" value="KAA0167278.1"/>
    <property type="molecule type" value="Genomic_DNA"/>
</dbReference>
<dbReference type="EMBL" id="VLTM01000125">
    <property type="protein sequence ID" value="KAA0150389.1"/>
    <property type="molecule type" value="Genomic_DNA"/>
</dbReference>
<dbReference type="GO" id="GO:0003924">
    <property type="term" value="F:GTPase activity"/>
    <property type="evidence" value="ECO:0007669"/>
    <property type="project" value="InterPro"/>
</dbReference>
<evidence type="ECO:0000313" key="8">
    <source>
        <dbReference type="EMBL" id="KAA0167278.1"/>
    </source>
</evidence>
<evidence type="ECO:0000313" key="12">
    <source>
        <dbReference type="Proteomes" id="UP000325113"/>
    </source>
</evidence>
<proteinExistence type="predicted"/>
<evidence type="ECO:0000256" key="2">
    <source>
        <dbReference type="ARBA" id="ARBA00023134"/>
    </source>
</evidence>
<dbReference type="GO" id="GO:0046872">
    <property type="term" value="F:metal ion binding"/>
    <property type="evidence" value="ECO:0007669"/>
    <property type="project" value="UniProtKB-KW"/>
</dbReference>
<keyword evidence="1 3" id="KW-0547">Nucleotide-binding</keyword>
<evidence type="ECO:0000313" key="5">
    <source>
        <dbReference type="EMBL" id="KAA0145720.1"/>
    </source>
</evidence>
<dbReference type="AlphaFoldDB" id="A0A5A8C4Y1"/>
<evidence type="ECO:0000313" key="10">
    <source>
        <dbReference type="Proteomes" id="UP000323011"/>
    </source>
</evidence>
<dbReference type="EMBL" id="VLTL01000359">
    <property type="protein sequence ID" value="KAA0145720.1"/>
    <property type="molecule type" value="Genomic_DNA"/>
</dbReference>
<dbReference type="PANTHER" id="PTHR46688">
    <property type="entry name" value="ADP-RIBOSYLATION FACTOR-LIKE PROTEIN 16"/>
    <property type="match status" value="1"/>
</dbReference>
<dbReference type="EMBL" id="VLTN01000060">
    <property type="protein sequence ID" value="KAA0147875.1"/>
    <property type="molecule type" value="Genomic_DNA"/>
</dbReference>
<evidence type="ECO:0000313" key="11">
    <source>
        <dbReference type="Proteomes" id="UP000324907"/>
    </source>
</evidence>
<evidence type="ECO:0000313" key="6">
    <source>
        <dbReference type="EMBL" id="KAA0147875.1"/>
    </source>
</evidence>
<reference evidence="9 10" key="1">
    <citation type="submission" date="2019-07" db="EMBL/GenBank/DDBJ databases">
        <title>Genomes of Cafeteria roenbergensis.</title>
        <authorList>
            <person name="Fischer M.G."/>
            <person name="Hackl T."/>
            <person name="Roman M."/>
        </authorList>
    </citation>
    <scope>NUCLEOTIDE SEQUENCE [LARGE SCALE GENOMIC DNA]</scope>
    <source>
        <strain evidence="6 10">BVI</strain>
        <strain evidence="7 12">Cflag</strain>
        <strain evidence="8 9">E4-10P</strain>
        <strain evidence="5 11">RCC970-E3</strain>
    </source>
</reference>
<organism evidence="6 10">
    <name type="scientific">Cafeteria roenbergensis</name>
    <name type="common">Marine flagellate</name>
    <dbReference type="NCBI Taxonomy" id="33653"/>
    <lineage>
        <taxon>Eukaryota</taxon>
        <taxon>Sar</taxon>
        <taxon>Stramenopiles</taxon>
        <taxon>Bigyra</taxon>
        <taxon>Opalozoa</taxon>
        <taxon>Bicosoecida</taxon>
        <taxon>Cafeteriaceae</taxon>
        <taxon>Cafeteria</taxon>
    </lineage>
</organism>
<keyword evidence="4" id="KW-0479">Metal-binding</keyword>
<evidence type="ECO:0000256" key="4">
    <source>
        <dbReference type="PIRSR" id="PIRSR606689-2"/>
    </source>
</evidence>
<dbReference type="InterPro" id="IPR027417">
    <property type="entry name" value="P-loop_NTPase"/>
</dbReference>
<dbReference type="PANTHER" id="PTHR46688:SF1">
    <property type="entry name" value="ADP-RIBOSYLATION FACTOR-LIKE PROTEIN 16"/>
    <property type="match status" value="1"/>
</dbReference>
<dbReference type="Proteomes" id="UP000324907">
    <property type="component" value="Unassembled WGS sequence"/>
</dbReference>
<dbReference type="Proteomes" id="UP000322899">
    <property type="component" value="Unassembled WGS sequence"/>
</dbReference>
<feature type="binding site" evidence="4">
    <location>
        <position position="44"/>
    </location>
    <ligand>
        <name>Mg(2+)</name>
        <dbReference type="ChEBI" id="CHEBI:18420"/>
    </ligand>
</feature>
<dbReference type="SUPFAM" id="SSF52540">
    <property type="entry name" value="P-loop containing nucleoside triphosphate hydrolases"/>
    <property type="match status" value="1"/>
</dbReference>
<evidence type="ECO:0000256" key="1">
    <source>
        <dbReference type="ARBA" id="ARBA00022741"/>
    </source>
</evidence>
<sequence>MADGSLNVLLLGCEAVGKTLLARRIRSITSGTPLERGHLETASTTGQEIESLATGEVSTTLREVGSPMIPLWPSYLAASDALVFVVDLSQPEQVAASSVELNRLIRHEGMKGTPCLVLLNKIDALRRLTVAETADLMGLCEVALAAEERGTKLECIACSGVTGAGCGDVVERLKAWAAAKPSQSG</sequence>
<dbReference type="OrthoDB" id="365445at2759"/>
<dbReference type="SMART" id="SM00178">
    <property type="entry name" value="SAR"/>
    <property type="match status" value="1"/>
</dbReference>
<keyword evidence="4" id="KW-0460">Magnesium</keyword>
<dbReference type="GO" id="GO:0005525">
    <property type="term" value="F:GTP binding"/>
    <property type="evidence" value="ECO:0007669"/>
    <property type="project" value="UniProtKB-KW"/>
</dbReference>
<comment type="caution">
    <text evidence="6">The sequence shown here is derived from an EMBL/GenBank/DDBJ whole genome shotgun (WGS) entry which is preliminary data.</text>
</comment>
<evidence type="ECO:0000313" key="7">
    <source>
        <dbReference type="EMBL" id="KAA0150389.1"/>
    </source>
</evidence>
<keyword evidence="2 3" id="KW-0342">GTP-binding</keyword>
<evidence type="ECO:0000256" key="3">
    <source>
        <dbReference type="PIRSR" id="PIRSR606689-1"/>
    </source>
</evidence>
<dbReference type="Gene3D" id="3.40.50.300">
    <property type="entry name" value="P-loop containing nucleotide triphosphate hydrolases"/>
    <property type="match status" value="1"/>
</dbReference>
<protein>
    <recommendedName>
        <fullName evidence="13">ADP-ribosylation factor-like protein 16</fullName>
    </recommendedName>
</protein>
<dbReference type="InterPro" id="IPR006689">
    <property type="entry name" value="Small_GTPase_ARF/SAR"/>
</dbReference>
<dbReference type="PROSITE" id="PS51417">
    <property type="entry name" value="ARF"/>
    <property type="match status" value="1"/>
</dbReference>
<dbReference type="Pfam" id="PF00025">
    <property type="entry name" value="Arf"/>
    <property type="match status" value="1"/>
</dbReference>
<feature type="binding site" evidence="4">
    <location>
        <position position="19"/>
    </location>
    <ligand>
        <name>Mg(2+)</name>
        <dbReference type="ChEBI" id="CHEBI:18420"/>
    </ligand>
</feature>
<accession>A0A5A8C4Y1</accession>
<feature type="binding site" evidence="3">
    <location>
        <begin position="12"/>
        <end position="19"/>
    </location>
    <ligand>
        <name>GTP</name>
        <dbReference type="ChEBI" id="CHEBI:37565"/>
    </ligand>
</feature>
<feature type="binding site" evidence="3">
    <location>
        <begin position="120"/>
        <end position="123"/>
    </location>
    <ligand>
        <name>GTP</name>
        <dbReference type="ChEBI" id="CHEBI:37565"/>
    </ligand>
</feature>
<dbReference type="OMA" id="QENCERY"/>